<dbReference type="PANTHER" id="PTHR44144:SF1">
    <property type="entry name" value="DNAJ HOMOLOG SUBFAMILY C MEMBER 9"/>
    <property type="match status" value="1"/>
</dbReference>
<dbReference type="PANTHER" id="PTHR44144">
    <property type="entry name" value="DNAJ HOMOLOG SUBFAMILY C MEMBER 9"/>
    <property type="match status" value="1"/>
</dbReference>
<sequence length="289" mass="34531">MAVPFPDIDPYEELGVSAKDSPPTVRKAYFKLCLKYHPDKLGKVTEKSKGEYKTRFERIQFSYAILGNIKRRKRYDDTGSLDDDDFLAEDFNWKDLFHRYNSIEVTEEMIEEDRNKYQDSKEEYEDIKESMTYYQGDFLKLFEVIPHLEFTQQEEERMFDMVKRMLKKKEIERYQNWGNYIENRTKEVKRMLRNVNKESLEADKMLQEIQKKAKQKAKLKEDSANISLQALIEAKHSKNNDPFEALLAKYSGANKGKGKKRKKTKDEYEIDDDEFERIQQEMIGKKKKV</sequence>
<dbReference type="KEGG" id="bnn:FOA43_004671"/>
<proteinExistence type="predicted"/>
<dbReference type="AlphaFoldDB" id="A0A875S8Q4"/>
<dbReference type="Gene3D" id="1.10.287.110">
    <property type="entry name" value="DnaJ domain"/>
    <property type="match status" value="1"/>
</dbReference>
<dbReference type="SUPFAM" id="SSF46565">
    <property type="entry name" value="Chaperone J-domain"/>
    <property type="match status" value="1"/>
</dbReference>
<evidence type="ECO:0000313" key="4">
    <source>
        <dbReference type="Proteomes" id="UP000662931"/>
    </source>
</evidence>
<evidence type="ECO:0000313" key="3">
    <source>
        <dbReference type="EMBL" id="QPG77263.1"/>
    </source>
</evidence>
<dbReference type="EMBL" id="CP064815">
    <property type="protein sequence ID" value="QPG77263.1"/>
    <property type="molecule type" value="Genomic_DNA"/>
</dbReference>
<dbReference type="GO" id="GO:0005737">
    <property type="term" value="C:cytoplasm"/>
    <property type="evidence" value="ECO:0007669"/>
    <property type="project" value="TreeGrafter"/>
</dbReference>
<dbReference type="SMART" id="SM00271">
    <property type="entry name" value="DnaJ"/>
    <property type="match status" value="1"/>
</dbReference>
<dbReference type="GO" id="GO:0031072">
    <property type="term" value="F:heat shock protein binding"/>
    <property type="evidence" value="ECO:0007669"/>
    <property type="project" value="TreeGrafter"/>
</dbReference>
<evidence type="ECO:0000259" key="2">
    <source>
        <dbReference type="PROSITE" id="PS50076"/>
    </source>
</evidence>
<dbReference type="PRINTS" id="PR00625">
    <property type="entry name" value="JDOMAIN"/>
</dbReference>
<dbReference type="InterPro" id="IPR036869">
    <property type="entry name" value="J_dom_sf"/>
</dbReference>
<dbReference type="InterPro" id="IPR001623">
    <property type="entry name" value="DnaJ_domain"/>
</dbReference>
<dbReference type="CDD" id="cd06257">
    <property type="entry name" value="DnaJ"/>
    <property type="match status" value="1"/>
</dbReference>
<dbReference type="OrthoDB" id="110024at2759"/>
<dbReference type="Pfam" id="PF23302">
    <property type="entry name" value="HTH_DNAJC9"/>
    <property type="match status" value="1"/>
</dbReference>
<keyword evidence="4" id="KW-1185">Reference proteome</keyword>
<dbReference type="InterPro" id="IPR018253">
    <property type="entry name" value="DnaJ_domain_CS"/>
</dbReference>
<keyword evidence="1" id="KW-0175">Coiled coil</keyword>
<dbReference type="Proteomes" id="UP000662931">
    <property type="component" value="Chromosome 4"/>
</dbReference>
<dbReference type="PROSITE" id="PS00636">
    <property type="entry name" value="DNAJ_1"/>
    <property type="match status" value="1"/>
</dbReference>
<dbReference type="GO" id="GO:0005634">
    <property type="term" value="C:nucleus"/>
    <property type="evidence" value="ECO:0007669"/>
    <property type="project" value="TreeGrafter"/>
</dbReference>
<dbReference type="Pfam" id="PF00226">
    <property type="entry name" value="DnaJ"/>
    <property type="match status" value="1"/>
</dbReference>
<dbReference type="GeneID" id="62198071"/>
<evidence type="ECO:0000256" key="1">
    <source>
        <dbReference type="SAM" id="Coils"/>
    </source>
</evidence>
<accession>A0A875S8Q4</accession>
<dbReference type="InterPro" id="IPR052594">
    <property type="entry name" value="J_domain-containing_protein"/>
</dbReference>
<protein>
    <recommendedName>
        <fullName evidence="2">J domain-containing protein</fullName>
    </recommendedName>
</protein>
<dbReference type="RefSeq" id="XP_038780828.1">
    <property type="nucleotide sequence ID" value="XM_038924900.1"/>
</dbReference>
<name>A0A875S8Q4_EENNA</name>
<feature type="coiled-coil region" evidence="1">
    <location>
        <begin position="103"/>
        <end position="130"/>
    </location>
</feature>
<organism evidence="3 4">
    <name type="scientific">Eeniella nana</name>
    <name type="common">Yeast</name>
    <name type="synonym">Brettanomyces nanus</name>
    <dbReference type="NCBI Taxonomy" id="13502"/>
    <lineage>
        <taxon>Eukaryota</taxon>
        <taxon>Fungi</taxon>
        <taxon>Dikarya</taxon>
        <taxon>Ascomycota</taxon>
        <taxon>Saccharomycotina</taxon>
        <taxon>Pichiomycetes</taxon>
        <taxon>Pichiales</taxon>
        <taxon>Pichiaceae</taxon>
        <taxon>Brettanomyces</taxon>
    </lineage>
</organism>
<feature type="coiled-coil region" evidence="1">
    <location>
        <begin position="188"/>
        <end position="222"/>
    </location>
</feature>
<dbReference type="InterPro" id="IPR056453">
    <property type="entry name" value="HTH_DNAJC9"/>
</dbReference>
<reference evidence="3" key="1">
    <citation type="submission" date="2020-10" db="EMBL/GenBank/DDBJ databases">
        <authorList>
            <person name="Roach M.J.R."/>
        </authorList>
    </citation>
    <scope>NUCLEOTIDE SEQUENCE</scope>
    <source>
        <strain evidence="3">CBS 1945</strain>
    </source>
</reference>
<feature type="domain" description="J" evidence="2">
    <location>
        <begin position="9"/>
        <end position="79"/>
    </location>
</feature>
<gene>
    <name evidence="3" type="ORF">FOA43_004671</name>
</gene>
<dbReference type="PROSITE" id="PS50076">
    <property type="entry name" value="DNAJ_2"/>
    <property type="match status" value="1"/>
</dbReference>